<dbReference type="EMBL" id="JBHTHQ010000021">
    <property type="protein sequence ID" value="MFD0705041.1"/>
    <property type="molecule type" value="Genomic_DNA"/>
</dbReference>
<gene>
    <name evidence="2" type="ORF">ACFQY8_04705</name>
</gene>
<evidence type="ECO:0000313" key="2">
    <source>
        <dbReference type="EMBL" id="MFD0705041.1"/>
    </source>
</evidence>
<proteinExistence type="predicted"/>
<dbReference type="Gene3D" id="3.30.1390.10">
    <property type="match status" value="1"/>
</dbReference>
<evidence type="ECO:0000256" key="1">
    <source>
        <dbReference type="SAM" id="MobiDB-lite"/>
    </source>
</evidence>
<organism evidence="2 3">
    <name type="scientific">Alloscardovia venturai</name>
    <dbReference type="NCBI Taxonomy" id="1769421"/>
    <lineage>
        <taxon>Bacteria</taxon>
        <taxon>Bacillati</taxon>
        <taxon>Actinomycetota</taxon>
        <taxon>Actinomycetes</taxon>
        <taxon>Bifidobacteriales</taxon>
        <taxon>Bifidobacteriaceae</taxon>
        <taxon>Alloscardovia</taxon>
    </lineage>
</organism>
<name>A0ABW2Y5M0_9BIFI</name>
<dbReference type="InterPro" id="IPR014719">
    <property type="entry name" value="Ribosomal_bL12_C/ClpS-like"/>
</dbReference>
<keyword evidence="3" id="KW-1185">Reference proteome</keyword>
<accession>A0ABW2Y5M0</accession>
<feature type="compositionally biased region" description="Polar residues" evidence="1">
    <location>
        <begin position="27"/>
        <end position="36"/>
    </location>
</feature>
<evidence type="ECO:0000313" key="3">
    <source>
        <dbReference type="Proteomes" id="UP001597036"/>
    </source>
</evidence>
<protein>
    <recommendedName>
        <fullName evidence="4">Ribosomal protein L7/L12 C-terminal domain-containing protein</fullName>
    </recommendedName>
</protein>
<sequence>MMGFFDFLFGKKNSTDLNDQVAFNNSVEYDTPTSEPSRSETHEDEVEGGLTQSEIDTIKRGRPIEAIKHVRERSGVGIVEAKQRVDAYRATHAGF</sequence>
<reference evidence="3" key="1">
    <citation type="journal article" date="2019" name="Int. J. Syst. Evol. Microbiol.">
        <title>The Global Catalogue of Microorganisms (GCM) 10K type strain sequencing project: providing services to taxonomists for standard genome sequencing and annotation.</title>
        <authorList>
            <consortium name="The Broad Institute Genomics Platform"/>
            <consortium name="The Broad Institute Genome Sequencing Center for Infectious Disease"/>
            <person name="Wu L."/>
            <person name="Ma J."/>
        </authorList>
    </citation>
    <scope>NUCLEOTIDE SEQUENCE [LARGE SCALE GENOMIC DNA]</scope>
    <source>
        <strain evidence="3">CCM 8604</strain>
    </source>
</reference>
<feature type="region of interest" description="Disordered" evidence="1">
    <location>
        <begin position="27"/>
        <end position="53"/>
    </location>
</feature>
<dbReference type="Proteomes" id="UP001597036">
    <property type="component" value="Unassembled WGS sequence"/>
</dbReference>
<evidence type="ECO:0008006" key="4">
    <source>
        <dbReference type="Google" id="ProtNLM"/>
    </source>
</evidence>
<comment type="caution">
    <text evidence="2">The sequence shown here is derived from an EMBL/GenBank/DDBJ whole genome shotgun (WGS) entry which is preliminary data.</text>
</comment>